<dbReference type="NCBIfam" id="NF037995">
    <property type="entry name" value="TRAP_S1"/>
    <property type="match status" value="1"/>
</dbReference>
<dbReference type="PANTHER" id="PTHR33376">
    <property type="match status" value="1"/>
</dbReference>
<dbReference type="InterPro" id="IPR018389">
    <property type="entry name" value="DctP_fam"/>
</dbReference>
<keyword evidence="3" id="KW-1185">Reference proteome</keyword>
<name>I3UHG1_ADVKW</name>
<dbReference type="InterPro" id="IPR004682">
    <property type="entry name" value="TRAP_DctP"/>
</dbReference>
<dbReference type="PIRSF" id="PIRSF006470">
    <property type="entry name" value="DctB"/>
    <property type="match status" value="1"/>
</dbReference>
<evidence type="ECO:0000256" key="1">
    <source>
        <dbReference type="ARBA" id="ARBA00022729"/>
    </source>
</evidence>
<organism evidence="2 3">
    <name type="scientific">Advenella kashmirensis (strain DSM 17095 / LMG 22695 / WT001)</name>
    <name type="common">Tetrathiobacter kashmirensis</name>
    <dbReference type="NCBI Taxonomy" id="1036672"/>
    <lineage>
        <taxon>Bacteria</taxon>
        <taxon>Pseudomonadati</taxon>
        <taxon>Pseudomonadota</taxon>
        <taxon>Betaproteobacteria</taxon>
        <taxon>Burkholderiales</taxon>
        <taxon>Alcaligenaceae</taxon>
    </lineage>
</organism>
<protein>
    <submittedName>
        <fullName evidence="2">TRAP-type C4-dicarboxylate transport system, periplasmic component</fullName>
    </submittedName>
</protein>
<dbReference type="EMBL" id="CP003555">
    <property type="protein sequence ID" value="AFK64449.1"/>
    <property type="molecule type" value="Genomic_DNA"/>
</dbReference>
<dbReference type="CDD" id="cd13679">
    <property type="entry name" value="PBP2_TRAP_YiaO_like"/>
    <property type="match status" value="1"/>
</dbReference>
<gene>
    <name evidence="2" type="ordered locus">TKWG_24450</name>
</gene>
<dbReference type="InterPro" id="IPR038404">
    <property type="entry name" value="TRAP_DctP_sf"/>
</dbReference>
<dbReference type="PANTHER" id="PTHR33376:SF2">
    <property type="entry name" value="DICARBOXYLATE-BINDING PERIPLASMIC PROTEIN"/>
    <property type="match status" value="1"/>
</dbReference>
<dbReference type="GO" id="GO:0055085">
    <property type="term" value="P:transmembrane transport"/>
    <property type="evidence" value="ECO:0007669"/>
    <property type="project" value="InterPro"/>
</dbReference>
<reference evidence="3" key="2">
    <citation type="journal article" date="2013" name="PLoS ONE">
        <title>Genome implosion elicits host-confinement in Alcaligenaceae: evidence from the comparative genomics of Tetrathiobacter kashmirensis, a pathogen in the making.</title>
        <authorList>
            <person name="Ghosh W."/>
            <person name="Alam M."/>
            <person name="Roy C."/>
            <person name="Pyne P."/>
            <person name="George A."/>
            <person name="Chakraborty R."/>
            <person name="Majumder S."/>
            <person name="Agarwal A."/>
            <person name="Chakraborty S."/>
            <person name="Majumdar S."/>
            <person name="Gupta S.K."/>
        </authorList>
    </citation>
    <scope>NUCLEOTIDE SEQUENCE [LARGE SCALE GENOMIC DNA]</scope>
    <source>
        <strain evidence="3">WT001</strain>
    </source>
</reference>
<dbReference type="AlphaFoldDB" id="I3UHG1"/>
<dbReference type="GO" id="GO:0030288">
    <property type="term" value="C:outer membrane-bounded periplasmic space"/>
    <property type="evidence" value="ECO:0007669"/>
    <property type="project" value="InterPro"/>
</dbReference>
<dbReference type="GO" id="GO:0030246">
    <property type="term" value="F:carbohydrate binding"/>
    <property type="evidence" value="ECO:0007669"/>
    <property type="project" value="TreeGrafter"/>
</dbReference>
<dbReference type="Pfam" id="PF03480">
    <property type="entry name" value="DctP"/>
    <property type="match status" value="1"/>
</dbReference>
<sequence>MICNYTYILEMKMKTLKKTVVGLTAVALLGMGSAAVWAKDIKPRIIRFGYGLADDSPTGKASAHFAEVVSKLSDGKMKVKTFGNGALGPDEQLINSLISGSGEITFVSTAPIASLIPEFGVFDLPFLFDNEKVADAVLDGPEGQKLLDKLPAKGLIGLNYWENGFRNITNSRREISKLEDISGVKLRVMQNQVALSVFKGLGANAIPMPFTELFTALETKTVDGQENPLSTIQTSKFYEVQPYLTLSNHVYTPFVFLASKKWFDQLSQDEKDVIVQAAKDSQAFQRKASRQGNEDALKYLKEHDVKVAEFSTEEKEKIREKVAPIVESLKAKIGTETVEGVLEAAKKASGA</sequence>
<keyword evidence="1" id="KW-0732">Signal</keyword>
<evidence type="ECO:0000313" key="3">
    <source>
        <dbReference type="Proteomes" id="UP000005267"/>
    </source>
</evidence>
<dbReference type="HOGENOM" id="CLU_036176_1_3_4"/>
<reference evidence="2 3" key="1">
    <citation type="journal article" date="2011" name="J. Bacteriol.">
        <title>Whole-genome shotgun sequencing of the sulfur-oxidizing chemoautotroph Tetrathiobacter kashmirensis.</title>
        <authorList>
            <person name="Ghosh W."/>
            <person name="George A."/>
            <person name="Agarwal A."/>
            <person name="Raj P."/>
            <person name="Alam M."/>
            <person name="Pyne P."/>
            <person name="Das Gupta S.K."/>
        </authorList>
    </citation>
    <scope>NUCLEOTIDE SEQUENCE [LARGE SCALE GENOMIC DNA]</scope>
    <source>
        <strain evidence="2 3">WT001</strain>
    </source>
</reference>
<proteinExistence type="predicted"/>
<dbReference type="Gene3D" id="3.40.190.170">
    <property type="entry name" value="Bacterial extracellular solute-binding protein, family 7"/>
    <property type="match status" value="1"/>
</dbReference>
<dbReference type="KEGG" id="aka:TKWG_24450"/>
<dbReference type="Proteomes" id="UP000005267">
    <property type="component" value="Chromosome"/>
</dbReference>
<dbReference type="STRING" id="1036672.TKWG_24450"/>
<evidence type="ECO:0000313" key="2">
    <source>
        <dbReference type="EMBL" id="AFK64449.1"/>
    </source>
</evidence>
<accession>I3UHG1</accession>
<dbReference type="NCBIfam" id="TIGR00787">
    <property type="entry name" value="dctP"/>
    <property type="match status" value="1"/>
</dbReference>